<dbReference type="Proteomes" id="UP000887159">
    <property type="component" value="Unassembled WGS sequence"/>
</dbReference>
<organism evidence="1 2">
    <name type="scientific">Trichonephila clavipes</name>
    <name type="common">Golden silk orbweaver</name>
    <name type="synonym">Nephila clavipes</name>
    <dbReference type="NCBI Taxonomy" id="2585209"/>
    <lineage>
        <taxon>Eukaryota</taxon>
        <taxon>Metazoa</taxon>
        <taxon>Ecdysozoa</taxon>
        <taxon>Arthropoda</taxon>
        <taxon>Chelicerata</taxon>
        <taxon>Arachnida</taxon>
        <taxon>Araneae</taxon>
        <taxon>Araneomorphae</taxon>
        <taxon>Entelegynae</taxon>
        <taxon>Araneoidea</taxon>
        <taxon>Nephilidae</taxon>
        <taxon>Trichonephila</taxon>
    </lineage>
</organism>
<name>A0A8X6WIL8_TRICX</name>
<accession>A0A8X6WIL8</accession>
<protein>
    <submittedName>
        <fullName evidence="1">Uncharacterized protein</fullName>
    </submittedName>
</protein>
<dbReference type="AlphaFoldDB" id="A0A8X6WIL8"/>
<evidence type="ECO:0000313" key="1">
    <source>
        <dbReference type="EMBL" id="GFY35540.1"/>
    </source>
</evidence>
<comment type="caution">
    <text evidence="1">The sequence shown here is derived from an EMBL/GenBank/DDBJ whole genome shotgun (WGS) entry which is preliminary data.</text>
</comment>
<gene>
    <name evidence="1" type="ORF">TNCV_196431</name>
</gene>
<reference evidence="1" key="1">
    <citation type="submission" date="2020-08" db="EMBL/GenBank/DDBJ databases">
        <title>Multicomponent nature underlies the extraordinary mechanical properties of spider dragline silk.</title>
        <authorList>
            <person name="Kono N."/>
            <person name="Nakamura H."/>
            <person name="Mori M."/>
            <person name="Yoshida Y."/>
            <person name="Ohtoshi R."/>
            <person name="Malay A.D."/>
            <person name="Moran D.A.P."/>
            <person name="Tomita M."/>
            <person name="Numata K."/>
            <person name="Arakawa K."/>
        </authorList>
    </citation>
    <scope>NUCLEOTIDE SEQUENCE</scope>
</reference>
<evidence type="ECO:0000313" key="2">
    <source>
        <dbReference type="Proteomes" id="UP000887159"/>
    </source>
</evidence>
<keyword evidence="2" id="KW-1185">Reference proteome</keyword>
<proteinExistence type="predicted"/>
<sequence>MRPAGRVLDSPGLGKDVVQLYFLPSNWIETVQAYENYASSFVDIVLKQINYALFANRYLALSARRRRRITAPQLARDLAAVYRKGIFRKIVYSRLEKTGI</sequence>
<dbReference type="EMBL" id="BMAU01021432">
    <property type="protein sequence ID" value="GFY35540.1"/>
    <property type="molecule type" value="Genomic_DNA"/>
</dbReference>